<evidence type="ECO:0000313" key="9">
    <source>
        <dbReference type="EMBL" id="KIH48381.1"/>
    </source>
</evidence>
<keyword evidence="10" id="KW-1185">Reference proteome</keyword>
<dbReference type="GO" id="GO:0005886">
    <property type="term" value="C:plasma membrane"/>
    <property type="evidence" value="ECO:0007669"/>
    <property type="project" value="TreeGrafter"/>
</dbReference>
<dbReference type="InterPro" id="IPR036961">
    <property type="entry name" value="Kinesin_motor_dom_sf"/>
</dbReference>
<evidence type="ECO:0000256" key="7">
    <source>
        <dbReference type="PROSITE-ProRule" id="PRU00782"/>
    </source>
</evidence>
<keyword evidence="2" id="KW-0547">Nucleotide-binding</keyword>
<dbReference type="GO" id="GO:0030139">
    <property type="term" value="C:endocytic vesicle"/>
    <property type="evidence" value="ECO:0007669"/>
    <property type="project" value="TreeGrafter"/>
</dbReference>
<dbReference type="GO" id="GO:0005524">
    <property type="term" value="F:ATP binding"/>
    <property type="evidence" value="ECO:0007669"/>
    <property type="project" value="UniProtKB-KW"/>
</dbReference>
<dbReference type="Gene3D" id="3.40.850.10">
    <property type="entry name" value="Kinesin motor domain"/>
    <property type="match status" value="1"/>
</dbReference>
<evidence type="ECO:0000256" key="3">
    <source>
        <dbReference type="ARBA" id="ARBA00022840"/>
    </source>
</evidence>
<name>A0A0C2FU31_9BILA</name>
<evidence type="ECO:0000256" key="1">
    <source>
        <dbReference type="ARBA" id="ARBA00008314"/>
    </source>
</evidence>
<dbReference type="GO" id="GO:0007015">
    <property type="term" value="P:actin filament organization"/>
    <property type="evidence" value="ECO:0007669"/>
    <property type="project" value="TreeGrafter"/>
</dbReference>
<dbReference type="GO" id="GO:0030048">
    <property type="term" value="P:actin filament-based movement"/>
    <property type="evidence" value="ECO:0007669"/>
    <property type="project" value="TreeGrafter"/>
</dbReference>
<evidence type="ECO:0000256" key="5">
    <source>
        <dbReference type="ARBA" id="ARBA00023175"/>
    </source>
</evidence>
<feature type="domain" description="Myosin motor" evidence="8">
    <location>
        <begin position="1"/>
        <end position="146"/>
    </location>
</feature>
<protein>
    <recommendedName>
        <fullName evidence="8">Myosin motor domain-containing protein</fullName>
    </recommendedName>
</protein>
<sequence length="146" mass="16259">DKVAGGFVSHYLLEKSRLCRQANGERNYHIFYQLIAGAPTDLYKRLRLAPPDKFKYLKYGTTTFFARPGSKSTIAPDRLSEQAKKVGMLTDAIVDDAADFSHLSDALGRAGLSPNEVLYPVWFQQVTLRRIGIAPIAAILSQRDTV</sequence>
<keyword evidence="5" id="KW-0505">Motor protein</keyword>
<dbReference type="EMBL" id="KN760099">
    <property type="protein sequence ID" value="KIH48381.1"/>
    <property type="molecule type" value="Genomic_DNA"/>
</dbReference>
<evidence type="ECO:0000256" key="2">
    <source>
        <dbReference type="ARBA" id="ARBA00022741"/>
    </source>
</evidence>
<dbReference type="FunFam" id="1.10.10.820:FF:000001">
    <property type="entry name" value="Myosin heavy chain"/>
    <property type="match status" value="1"/>
</dbReference>
<dbReference type="PANTHER" id="PTHR13140:SF745">
    <property type="entry name" value="UNCONVENTIONAL MYOSIN-VI"/>
    <property type="match status" value="1"/>
</dbReference>
<dbReference type="InterPro" id="IPR027417">
    <property type="entry name" value="P-loop_NTPase"/>
</dbReference>
<dbReference type="PROSITE" id="PS51456">
    <property type="entry name" value="MYOSIN_MOTOR"/>
    <property type="match status" value="1"/>
</dbReference>
<comment type="similarity">
    <text evidence="1 7">Belongs to the TRAFAC class myosin-kinesin ATPase superfamily. Myosin family.</text>
</comment>
<evidence type="ECO:0000256" key="6">
    <source>
        <dbReference type="ARBA" id="ARBA00023203"/>
    </source>
</evidence>
<dbReference type="OrthoDB" id="10055605at2759"/>
<proteinExistence type="inferred from homology"/>
<dbReference type="SUPFAM" id="SSF52540">
    <property type="entry name" value="P-loop containing nucleoside triphosphate hydrolases"/>
    <property type="match status" value="1"/>
</dbReference>
<dbReference type="AlphaFoldDB" id="A0A0C2FU31"/>
<keyword evidence="4 7" id="KW-0518">Myosin</keyword>
<dbReference type="InterPro" id="IPR001609">
    <property type="entry name" value="Myosin_head_motor_dom-like"/>
</dbReference>
<dbReference type="Pfam" id="PF00063">
    <property type="entry name" value="Myosin_head"/>
    <property type="match status" value="1"/>
</dbReference>
<dbReference type="Proteomes" id="UP000054047">
    <property type="component" value="Unassembled WGS sequence"/>
</dbReference>
<evidence type="ECO:0000259" key="8">
    <source>
        <dbReference type="PROSITE" id="PS51456"/>
    </source>
</evidence>
<feature type="non-terminal residue" evidence="9">
    <location>
        <position position="1"/>
    </location>
</feature>
<gene>
    <name evidence="9" type="ORF">ANCDUO_21551</name>
</gene>
<evidence type="ECO:0000313" key="10">
    <source>
        <dbReference type="Proteomes" id="UP000054047"/>
    </source>
</evidence>
<dbReference type="GO" id="GO:0051015">
    <property type="term" value="F:actin filament binding"/>
    <property type="evidence" value="ECO:0007669"/>
    <property type="project" value="TreeGrafter"/>
</dbReference>
<dbReference type="GO" id="GO:0000146">
    <property type="term" value="F:microfilament motor activity"/>
    <property type="evidence" value="ECO:0007669"/>
    <property type="project" value="TreeGrafter"/>
</dbReference>
<keyword evidence="6 7" id="KW-0009">Actin-binding</keyword>
<dbReference type="GO" id="GO:0016459">
    <property type="term" value="C:myosin complex"/>
    <property type="evidence" value="ECO:0007669"/>
    <property type="project" value="UniProtKB-KW"/>
</dbReference>
<reference evidence="9 10" key="1">
    <citation type="submission" date="2013-12" db="EMBL/GenBank/DDBJ databases">
        <title>Draft genome of the parsitic nematode Ancylostoma duodenale.</title>
        <authorList>
            <person name="Mitreva M."/>
        </authorList>
    </citation>
    <scope>NUCLEOTIDE SEQUENCE [LARGE SCALE GENOMIC DNA]</scope>
    <source>
        <strain evidence="9 10">Zhejiang</strain>
    </source>
</reference>
<organism evidence="9 10">
    <name type="scientific">Ancylostoma duodenale</name>
    <dbReference type="NCBI Taxonomy" id="51022"/>
    <lineage>
        <taxon>Eukaryota</taxon>
        <taxon>Metazoa</taxon>
        <taxon>Ecdysozoa</taxon>
        <taxon>Nematoda</taxon>
        <taxon>Chromadorea</taxon>
        <taxon>Rhabditida</taxon>
        <taxon>Rhabditina</taxon>
        <taxon>Rhabditomorpha</taxon>
        <taxon>Strongyloidea</taxon>
        <taxon>Ancylostomatidae</taxon>
        <taxon>Ancylostomatinae</taxon>
        <taxon>Ancylostoma</taxon>
    </lineage>
</organism>
<evidence type="ECO:0000256" key="4">
    <source>
        <dbReference type="ARBA" id="ARBA00023123"/>
    </source>
</evidence>
<keyword evidence="3" id="KW-0067">ATP-binding</keyword>
<accession>A0A0C2FU31</accession>
<dbReference type="PANTHER" id="PTHR13140">
    <property type="entry name" value="MYOSIN"/>
    <property type="match status" value="1"/>
</dbReference>
<comment type="caution">
    <text evidence="7">Lacks conserved residue(s) required for the propagation of feature annotation.</text>
</comment>